<proteinExistence type="predicted"/>
<dbReference type="Proteomes" id="UP000295388">
    <property type="component" value="Unassembled WGS sequence"/>
</dbReference>
<evidence type="ECO:0000313" key="2">
    <source>
        <dbReference type="Proteomes" id="UP000295388"/>
    </source>
</evidence>
<sequence length="74" mass="8261">MIIGFDYVVAAAEAPVVGHRRHADQLRVGQDTEPRPSQWRSRLMAALRAIAFASAAQYSLPFVPEPRDYPVSRP</sequence>
<name>A0A4R6KBK8_9ACTN</name>
<dbReference type="AlphaFoldDB" id="A0A4R6KBK8"/>
<protein>
    <submittedName>
        <fullName evidence="1">Uncharacterized protein</fullName>
    </submittedName>
</protein>
<keyword evidence="2" id="KW-1185">Reference proteome</keyword>
<dbReference type="EMBL" id="SNWQ01000010">
    <property type="protein sequence ID" value="TDO46828.1"/>
    <property type="molecule type" value="Genomic_DNA"/>
</dbReference>
<dbReference type="RefSeq" id="WP_166665533.1">
    <property type="nucleotide sequence ID" value="NZ_SNWQ01000010.1"/>
</dbReference>
<comment type="caution">
    <text evidence="1">The sequence shown here is derived from an EMBL/GenBank/DDBJ whole genome shotgun (WGS) entry which is preliminary data.</text>
</comment>
<evidence type="ECO:0000313" key="1">
    <source>
        <dbReference type="EMBL" id="TDO46828.1"/>
    </source>
</evidence>
<gene>
    <name evidence="1" type="ORF">EV643_110211</name>
</gene>
<reference evidence="1 2" key="1">
    <citation type="submission" date="2019-03" db="EMBL/GenBank/DDBJ databases">
        <title>Genomic Encyclopedia of Type Strains, Phase III (KMG-III): the genomes of soil and plant-associated and newly described type strains.</title>
        <authorList>
            <person name="Whitman W."/>
        </authorList>
    </citation>
    <scope>NUCLEOTIDE SEQUENCE [LARGE SCALE GENOMIC DNA]</scope>
    <source>
        <strain evidence="1 2">VKM Ac-2527</strain>
    </source>
</reference>
<accession>A0A4R6KBK8</accession>
<organism evidence="1 2">
    <name type="scientific">Kribbella caucasensis</name>
    <dbReference type="NCBI Taxonomy" id="2512215"/>
    <lineage>
        <taxon>Bacteria</taxon>
        <taxon>Bacillati</taxon>
        <taxon>Actinomycetota</taxon>
        <taxon>Actinomycetes</taxon>
        <taxon>Propionibacteriales</taxon>
        <taxon>Kribbellaceae</taxon>
        <taxon>Kribbella</taxon>
    </lineage>
</organism>